<dbReference type="HOGENOM" id="CLU_029393_1_2_1"/>
<dbReference type="GO" id="GO:0009083">
    <property type="term" value="P:branched-chain amino acid catabolic process"/>
    <property type="evidence" value="ECO:0007669"/>
    <property type="project" value="TreeGrafter"/>
</dbReference>
<dbReference type="AlphaFoldDB" id="A0A081CJN8"/>
<dbReference type="PANTHER" id="PTHR43380:SF1">
    <property type="entry name" value="2-OXOISOVALERATE DEHYDROGENASE SUBUNIT ALPHA, MITOCHONDRIAL"/>
    <property type="match status" value="1"/>
</dbReference>
<comment type="catalytic activity">
    <reaction evidence="1">
        <text>N(6)-[(R)-lipoyl]-L-lysyl-[protein] + 3-methyl-2-oxobutanoate + H(+) = N(6)-[(R)-S(8)-2-methylpropanoyldihydrolipoyl]-L-lysyl-[protein] + CO2</text>
        <dbReference type="Rhea" id="RHEA:13457"/>
        <dbReference type="Rhea" id="RHEA-COMP:10474"/>
        <dbReference type="Rhea" id="RHEA-COMP:10497"/>
        <dbReference type="ChEBI" id="CHEBI:11851"/>
        <dbReference type="ChEBI" id="CHEBI:15378"/>
        <dbReference type="ChEBI" id="CHEBI:16526"/>
        <dbReference type="ChEBI" id="CHEBI:83099"/>
        <dbReference type="ChEBI" id="CHEBI:83142"/>
        <dbReference type="EC" id="1.2.4.4"/>
    </reaction>
</comment>
<dbReference type="Proteomes" id="UP000053758">
    <property type="component" value="Unassembled WGS sequence"/>
</dbReference>
<comment type="cofactor">
    <cofactor evidence="1">
        <name>thiamine diphosphate</name>
        <dbReference type="ChEBI" id="CHEBI:58937"/>
    </cofactor>
</comment>
<gene>
    <name evidence="2" type="ORF">PAN0_015d5108</name>
</gene>
<dbReference type="Pfam" id="PF00676">
    <property type="entry name" value="E1_dh"/>
    <property type="match status" value="1"/>
</dbReference>
<dbReference type="RefSeq" id="XP_014654904.1">
    <property type="nucleotide sequence ID" value="XM_014799418.1"/>
</dbReference>
<comment type="similarity">
    <text evidence="1">Belongs to the BCKDHA family.</text>
</comment>
<keyword evidence="1" id="KW-0560">Oxidoreductase</keyword>
<dbReference type="CDD" id="cd02000">
    <property type="entry name" value="TPP_E1_PDC_ADC_BCADC"/>
    <property type="match status" value="1"/>
</dbReference>
<dbReference type="SUPFAM" id="SSF52518">
    <property type="entry name" value="Thiamin diphosphate-binding fold (THDP-binding)"/>
    <property type="match status" value="1"/>
</dbReference>
<evidence type="ECO:0000256" key="1">
    <source>
        <dbReference type="RuleBase" id="RU365014"/>
    </source>
</evidence>
<dbReference type="PANTHER" id="PTHR43380">
    <property type="entry name" value="2-OXOISOVALERATE DEHYDROGENASE SUBUNIT ALPHA, MITOCHONDRIAL"/>
    <property type="match status" value="1"/>
</dbReference>
<evidence type="ECO:0000313" key="3">
    <source>
        <dbReference type="Proteomes" id="UP000053758"/>
    </source>
</evidence>
<dbReference type="EC" id="1.2.4.4" evidence="1"/>
<accession>A0A081CJN8</accession>
<evidence type="ECO:0000313" key="2">
    <source>
        <dbReference type="EMBL" id="GAK66884.1"/>
    </source>
</evidence>
<organism evidence="2 3">
    <name type="scientific">Pseudozyma antarctica</name>
    <name type="common">Yeast</name>
    <name type="synonym">Candida antarctica</name>
    <dbReference type="NCBI Taxonomy" id="84753"/>
    <lineage>
        <taxon>Eukaryota</taxon>
        <taxon>Fungi</taxon>
        <taxon>Dikarya</taxon>
        <taxon>Basidiomycota</taxon>
        <taxon>Ustilaginomycotina</taxon>
        <taxon>Ustilaginomycetes</taxon>
        <taxon>Ustilaginales</taxon>
        <taxon>Ustilaginaceae</taxon>
        <taxon>Moesziomyces</taxon>
    </lineage>
</organism>
<keyword evidence="1" id="KW-0786">Thiamine pyrophosphate</keyword>
<dbReference type="InterPro" id="IPR029061">
    <property type="entry name" value="THDP-binding"/>
</dbReference>
<dbReference type="Gene3D" id="3.40.50.970">
    <property type="match status" value="1"/>
</dbReference>
<proteinExistence type="inferred from homology"/>
<sequence length="481" mass="53007">MMASTTSRAARQLRFGRQLCPTARSSTASSSTMLSRTFASTALASKDGDEPQGHLPGHPSSVFLTSLNDSFFDRVKPKQLSGNSNAQGGIPTFRLMDGVGRLLPGVTDQMVDITEQEAVKMYRTMLLLPQIDVILYNAQRQGRISFMMTSYGEEGAVIGSAAGLDTKDEVFAQYRESGVLLWREFSMDHYMSQVFGAEDDLCGGRQMPIHFGSTQHHFHTISSPLATQIPQAAGAGYALKRTKGRENNVVVCYFGEGAASEGDFHAGMNLASTTKSPVIFFVRNNGYAISTPAAEQFRGDGIASRGPGYGMLTIRVDGNDALAVRSAVQAAKAKAIAEQRPVLIEAMTYRVGHHSTSDDSSAYRSKQAVESWKQMDNPLHRMRNFLTDRGWWNDALEEQTKAEHRKTVIEAMGRAEKKKRPQLSSLFEGTYRGELPGNLREQRAELAELLQKYGALPGWSKELAKHANAGKDMEQYRENKL</sequence>
<name>A0A081CJN8_PSEA2</name>
<protein>
    <recommendedName>
        <fullName evidence="1">2-oxoisovalerate dehydrogenase subunit alpha</fullName>
        <ecNumber evidence="1">1.2.4.4</ecNumber>
    </recommendedName>
    <alternativeName>
        <fullName evidence="1">Branched-chain alpha-keto acid dehydrogenase E1 component alpha chain</fullName>
    </alternativeName>
</protein>
<dbReference type="GO" id="GO:0003863">
    <property type="term" value="F:branched-chain 2-oxo acid dehydrogenase activity"/>
    <property type="evidence" value="ECO:0007669"/>
    <property type="project" value="UniProtKB-EC"/>
</dbReference>
<dbReference type="EMBL" id="DF830082">
    <property type="protein sequence ID" value="GAK66884.1"/>
    <property type="molecule type" value="Genomic_DNA"/>
</dbReference>
<comment type="function">
    <text evidence="1">The branched-chain alpha-keto dehydrogenase complex catalyzes the overall conversion of alpha-keto acids to acyl-CoA and CO(2). It contains multiple copies of three enzymatic components: branched-chain alpha-keto acid decarboxylase (E1), lipoamide acyltransferase (E2) and lipoamide dehydrogenase (E3).</text>
</comment>
<dbReference type="OrthoDB" id="3845at2759"/>
<dbReference type="GeneID" id="26305984"/>
<keyword evidence="3" id="KW-1185">Reference proteome</keyword>
<reference evidence="3" key="1">
    <citation type="journal article" date="2014" name="Genome Announc.">
        <title>Draft Genome Sequence of the Yeast Pseudozyma antarctica Type Strain JCM10317, a Producer of the Glycolipid Biosurfactants, Mannosylerythritol Lipids.</title>
        <authorList>
            <person name="Saika A."/>
            <person name="Koike H."/>
            <person name="Hori T."/>
            <person name="Fukuoka T."/>
            <person name="Sato S."/>
            <person name="Habe H."/>
            <person name="Kitamoto D."/>
            <person name="Morita T."/>
        </authorList>
    </citation>
    <scope>NUCLEOTIDE SEQUENCE [LARGE SCALE GENOMIC DNA]</scope>
    <source>
        <strain evidence="3">JCM 10317</strain>
    </source>
</reference>
<dbReference type="InterPro" id="IPR001017">
    <property type="entry name" value="DH_E1"/>
</dbReference>
<dbReference type="InterPro" id="IPR050771">
    <property type="entry name" value="Alpha-ketoacid_DH_E1_comp"/>
</dbReference>
<dbReference type="FunFam" id="3.40.50.970:FF:000055">
    <property type="entry name" value="2-oxoisovalerate dehydrogenase subunit alpha"/>
    <property type="match status" value="1"/>
</dbReference>